<evidence type="ECO:0000256" key="1">
    <source>
        <dbReference type="SAM" id="Phobius"/>
    </source>
</evidence>
<keyword evidence="1" id="KW-0812">Transmembrane</keyword>
<dbReference type="AlphaFoldDB" id="A0A9J6G4E5"/>
<proteinExistence type="predicted"/>
<dbReference type="Gene3D" id="1.20.1070.10">
    <property type="entry name" value="Rhodopsin 7-helix transmembrane proteins"/>
    <property type="match status" value="1"/>
</dbReference>
<reference evidence="2 3" key="1">
    <citation type="journal article" date="2020" name="Cell">
        <title>Large-Scale Comparative Analyses of Tick Genomes Elucidate Their Genetic Diversity and Vector Capacities.</title>
        <authorList>
            <consortium name="Tick Genome and Microbiome Consortium (TIGMIC)"/>
            <person name="Jia N."/>
            <person name="Wang J."/>
            <person name="Shi W."/>
            <person name="Du L."/>
            <person name="Sun Y."/>
            <person name="Zhan W."/>
            <person name="Jiang J.F."/>
            <person name="Wang Q."/>
            <person name="Zhang B."/>
            <person name="Ji P."/>
            <person name="Bell-Sakyi L."/>
            <person name="Cui X.M."/>
            <person name="Yuan T.T."/>
            <person name="Jiang B.G."/>
            <person name="Yang W.F."/>
            <person name="Lam T.T."/>
            <person name="Chang Q.C."/>
            <person name="Ding S.J."/>
            <person name="Wang X.J."/>
            <person name="Zhu J.G."/>
            <person name="Ruan X.D."/>
            <person name="Zhao L."/>
            <person name="Wei J.T."/>
            <person name="Ye R.Z."/>
            <person name="Que T.C."/>
            <person name="Du C.H."/>
            <person name="Zhou Y.H."/>
            <person name="Cheng J.X."/>
            <person name="Dai P.F."/>
            <person name="Guo W.B."/>
            <person name="Han X.H."/>
            <person name="Huang E.J."/>
            <person name="Li L.F."/>
            <person name="Wei W."/>
            <person name="Gao Y.C."/>
            <person name="Liu J.Z."/>
            <person name="Shao H.Z."/>
            <person name="Wang X."/>
            <person name="Wang C.C."/>
            <person name="Yang T.C."/>
            <person name="Huo Q.B."/>
            <person name="Li W."/>
            <person name="Chen H.Y."/>
            <person name="Chen S.E."/>
            <person name="Zhou L.G."/>
            <person name="Ni X.B."/>
            <person name="Tian J.H."/>
            <person name="Sheng Y."/>
            <person name="Liu T."/>
            <person name="Pan Y.S."/>
            <person name="Xia L.Y."/>
            <person name="Li J."/>
            <person name="Zhao F."/>
            <person name="Cao W.C."/>
        </authorList>
    </citation>
    <scope>NUCLEOTIDE SEQUENCE [LARGE SCALE GENOMIC DNA]</scope>
    <source>
        <strain evidence="2">HaeL-2018</strain>
    </source>
</reference>
<dbReference type="EMBL" id="JABSTR010000005">
    <property type="protein sequence ID" value="KAH9369815.1"/>
    <property type="molecule type" value="Genomic_DNA"/>
</dbReference>
<dbReference type="OrthoDB" id="6435638at2759"/>
<evidence type="ECO:0000313" key="3">
    <source>
        <dbReference type="Proteomes" id="UP000821853"/>
    </source>
</evidence>
<dbReference type="Proteomes" id="UP000821853">
    <property type="component" value="Chromosome 3"/>
</dbReference>
<keyword evidence="1" id="KW-0472">Membrane</keyword>
<accession>A0A9J6G4E5</accession>
<dbReference type="VEuPathDB" id="VectorBase:HLOH_046703"/>
<gene>
    <name evidence="2" type="ORF">HPB48_019150</name>
</gene>
<comment type="caution">
    <text evidence="2">The sequence shown here is derived from an EMBL/GenBank/DDBJ whole genome shotgun (WGS) entry which is preliminary data.</text>
</comment>
<organism evidence="2 3">
    <name type="scientific">Haemaphysalis longicornis</name>
    <name type="common">Bush tick</name>
    <dbReference type="NCBI Taxonomy" id="44386"/>
    <lineage>
        <taxon>Eukaryota</taxon>
        <taxon>Metazoa</taxon>
        <taxon>Ecdysozoa</taxon>
        <taxon>Arthropoda</taxon>
        <taxon>Chelicerata</taxon>
        <taxon>Arachnida</taxon>
        <taxon>Acari</taxon>
        <taxon>Parasitiformes</taxon>
        <taxon>Ixodida</taxon>
        <taxon>Ixodoidea</taxon>
        <taxon>Ixodidae</taxon>
        <taxon>Haemaphysalinae</taxon>
        <taxon>Haemaphysalis</taxon>
    </lineage>
</organism>
<feature type="transmembrane region" description="Helical" evidence="1">
    <location>
        <begin position="26"/>
        <end position="47"/>
    </location>
</feature>
<keyword evidence="1" id="KW-1133">Transmembrane helix</keyword>
<protein>
    <submittedName>
        <fullName evidence="2">Uncharacterized protein</fullName>
    </submittedName>
</protein>
<keyword evidence="3" id="KW-1185">Reference proteome</keyword>
<evidence type="ECO:0000313" key="2">
    <source>
        <dbReference type="EMBL" id="KAH9369815.1"/>
    </source>
</evidence>
<name>A0A9J6G4E5_HAELO</name>
<sequence>MEHPEVPGFNQCVTFSSFPSRVHETLYNLFCLLVLYGFPLSAIILSYGRILCEIHRQAKDSDGKSRSSHPPLLICPTRRRMGVSRSDNIYLASYKDKQLYTTVSRHCYQHTNYFSRS</sequence>
<dbReference type="SUPFAM" id="SSF81321">
    <property type="entry name" value="Family A G protein-coupled receptor-like"/>
    <property type="match status" value="1"/>
</dbReference>